<dbReference type="Pfam" id="PF18578">
    <property type="entry name" value="Raf1_N"/>
    <property type="match status" value="1"/>
</dbReference>
<evidence type="ECO:0000259" key="3">
    <source>
        <dbReference type="Pfam" id="PF18579"/>
    </source>
</evidence>
<protein>
    <submittedName>
        <fullName evidence="4">Uncharacterized protein</fullName>
    </submittedName>
</protein>
<gene>
    <name evidence="4" type="ORF">LIER_29638</name>
</gene>
<dbReference type="InterPro" id="IPR037494">
    <property type="entry name" value="RAF1"/>
</dbReference>
<accession>A0AAV3RN78</accession>
<feature type="compositionally biased region" description="Polar residues" evidence="1">
    <location>
        <begin position="29"/>
        <end position="45"/>
    </location>
</feature>
<organism evidence="4 5">
    <name type="scientific">Lithospermum erythrorhizon</name>
    <name type="common">Purple gromwell</name>
    <name type="synonym">Lithospermum officinale var. erythrorhizon</name>
    <dbReference type="NCBI Taxonomy" id="34254"/>
    <lineage>
        <taxon>Eukaryota</taxon>
        <taxon>Viridiplantae</taxon>
        <taxon>Streptophyta</taxon>
        <taxon>Embryophyta</taxon>
        <taxon>Tracheophyta</taxon>
        <taxon>Spermatophyta</taxon>
        <taxon>Magnoliopsida</taxon>
        <taxon>eudicotyledons</taxon>
        <taxon>Gunneridae</taxon>
        <taxon>Pentapetalae</taxon>
        <taxon>asterids</taxon>
        <taxon>lamiids</taxon>
        <taxon>Boraginales</taxon>
        <taxon>Boraginaceae</taxon>
        <taxon>Boraginoideae</taxon>
        <taxon>Lithospermeae</taxon>
        <taxon>Lithospermum</taxon>
    </lineage>
</organism>
<evidence type="ECO:0000256" key="1">
    <source>
        <dbReference type="SAM" id="MobiDB-lite"/>
    </source>
</evidence>
<dbReference type="Pfam" id="PF18579">
    <property type="entry name" value="Raf1_HTH"/>
    <property type="match status" value="1"/>
</dbReference>
<sequence length="274" mass="30707">MLSLTAKPPKLNSISTPFLSPCPLPSPNDPSRTSFLNFNKPTSISALLFPPSPPSQIPKNQPPLKQTYQPFRPPPSPLPPKFRDLDTNSRLEVLTNRLAAWFEYAPLIPALIQEHGLSPESIEEITGISVDEQNRLVVATKVRDTLVESNLDPQVLATFDNSGAELLYEIRVMSNNQQRTAAVEYAVNKEFDTKKTGELARAIKDYPKRRGDKGWGNFDGNLPGDCLAFMYYRQAQEHRVASSEELTRVALERAMEVVESDVGRSLIEEELKQM</sequence>
<feature type="compositionally biased region" description="Pro residues" evidence="1">
    <location>
        <begin position="71"/>
        <end position="80"/>
    </location>
</feature>
<name>A0AAV3RN78_LITER</name>
<evidence type="ECO:0000313" key="5">
    <source>
        <dbReference type="Proteomes" id="UP001454036"/>
    </source>
</evidence>
<dbReference type="AlphaFoldDB" id="A0AAV3RN78"/>
<evidence type="ECO:0000259" key="2">
    <source>
        <dbReference type="Pfam" id="PF18578"/>
    </source>
</evidence>
<reference evidence="4 5" key="1">
    <citation type="submission" date="2024-01" db="EMBL/GenBank/DDBJ databases">
        <title>The complete chloroplast genome sequence of Lithospermum erythrorhizon: insights into the phylogenetic relationship among Boraginaceae species and the maternal lineages of purple gromwells.</title>
        <authorList>
            <person name="Okada T."/>
            <person name="Watanabe K."/>
        </authorList>
    </citation>
    <scope>NUCLEOTIDE SEQUENCE [LARGE SCALE GENOMIC DNA]</scope>
</reference>
<feature type="compositionally biased region" description="Polar residues" evidence="1">
    <location>
        <begin position="57"/>
        <end position="69"/>
    </location>
</feature>
<dbReference type="PANTHER" id="PTHR35299">
    <property type="entry name" value="RUBISCO ACCUMULATION FACTOR 1"/>
    <property type="match status" value="1"/>
</dbReference>
<evidence type="ECO:0000313" key="4">
    <source>
        <dbReference type="EMBL" id="GAA0176974.1"/>
    </source>
</evidence>
<dbReference type="InterPro" id="IPR041358">
    <property type="entry name" value="Raf1_N"/>
</dbReference>
<dbReference type="EMBL" id="BAABME010010270">
    <property type="protein sequence ID" value="GAA0176974.1"/>
    <property type="molecule type" value="Genomic_DNA"/>
</dbReference>
<comment type="caution">
    <text evidence="4">The sequence shown here is derived from an EMBL/GenBank/DDBJ whole genome shotgun (WGS) entry which is preliminary data.</text>
</comment>
<feature type="domain" description="Rubisco accumulation factor 1 helix turn helix" evidence="3">
    <location>
        <begin position="86"/>
        <end position="147"/>
    </location>
</feature>
<keyword evidence="5" id="KW-1185">Reference proteome</keyword>
<feature type="domain" description="Rubisco accumulation factor 1 alpha-helical" evidence="2">
    <location>
        <begin position="159"/>
        <end position="271"/>
    </location>
</feature>
<dbReference type="GO" id="GO:0009507">
    <property type="term" value="C:chloroplast"/>
    <property type="evidence" value="ECO:0007669"/>
    <property type="project" value="TreeGrafter"/>
</dbReference>
<proteinExistence type="predicted"/>
<dbReference type="InterPro" id="IPR040781">
    <property type="entry name" value="Raf1_HTH"/>
</dbReference>
<dbReference type="PANTHER" id="PTHR35299:SF3">
    <property type="entry name" value="RUBISCO ACCUMULATION FACTOR 1.2, CHLOROPLASTIC"/>
    <property type="match status" value="1"/>
</dbReference>
<feature type="region of interest" description="Disordered" evidence="1">
    <location>
        <begin position="1"/>
        <end position="83"/>
    </location>
</feature>
<dbReference type="Proteomes" id="UP001454036">
    <property type="component" value="Unassembled WGS sequence"/>
</dbReference>